<dbReference type="SUPFAM" id="SSF46785">
    <property type="entry name" value="Winged helix' DNA-binding domain"/>
    <property type="match status" value="1"/>
</dbReference>
<dbReference type="Gene3D" id="1.10.10.10">
    <property type="entry name" value="Winged helix-like DNA-binding domain superfamily/Winged helix DNA-binding domain"/>
    <property type="match status" value="1"/>
</dbReference>
<dbReference type="InterPro" id="IPR000835">
    <property type="entry name" value="HTH_MarR-typ"/>
</dbReference>
<name>A0ABU3S386_9HYPH</name>
<organism evidence="5 6">
    <name type="scientific">Bosea rubneri</name>
    <dbReference type="NCBI Taxonomy" id="3075434"/>
    <lineage>
        <taxon>Bacteria</taxon>
        <taxon>Pseudomonadati</taxon>
        <taxon>Pseudomonadota</taxon>
        <taxon>Alphaproteobacteria</taxon>
        <taxon>Hyphomicrobiales</taxon>
        <taxon>Boseaceae</taxon>
        <taxon>Bosea</taxon>
    </lineage>
</organism>
<comment type="caution">
    <text evidence="5">The sequence shown here is derived from an EMBL/GenBank/DDBJ whole genome shotgun (WGS) entry which is preliminary data.</text>
</comment>
<keyword evidence="6" id="KW-1185">Reference proteome</keyword>
<feature type="domain" description="HTH marR-type" evidence="4">
    <location>
        <begin position="30"/>
        <end position="165"/>
    </location>
</feature>
<dbReference type="Proteomes" id="UP001254257">
    <property type="component" value="Unassembled WGS sequence"/>
</dbReference>
<accession>A0ABU3S386</accession>
<evidence type="ECO:0000256" key="1">
    <source>
        <dbReference type="ARBA" id="ARBA00023015"/>
    </source>
</evidence>
<keyword evidence="2" id="KW-0238">DNA-binding</keyword>
<dbReference type="InterPro" id="IPR036390">
    <property type="entry name" value="WH_DNA-bd_sf"/>
</dbReference>
<dbReference type="SMART" id="SM00347">
    <property type="entry name" value="HTH_MARR"/>
    <property type="match status" value="1"/>
</dbReference>
<dbReference type="EMBL" id="JAWDID010000005">
    <property type="protein sequence ID" value="MDU0339253.1"/>
    <property type="molecule type" value="Genomic_DNA"/>
</dbReference>
<dbReference type="PANTHER" id="PTHR42756:SF1">
    <property type="entry name" value="TRANSCRIPTIONAL REPRESSOR OF EMRAB OPERON"/>
    <property type="match status" value="1"/>
</dbReference>
<evidence type="ECO:0000256" key="3">
    <source>
        <dbReference type="ARBA" id="ARBA00023163"/>
    </source>
</evidence>
<sequence length="169" mass="18885">MDGAVEERQDHVDRLRAQWARELPDLDTSPMAVIGRARRITLRLRPGIEAVFARHGLDAGEFDVISTLLRSGEPWQLTPTALYQTLMISSGGLTARLNRLEAAGLIRRREAQEDRRSLLVELTETGRAKAEAAFREDMALERRLLSGLDAAEQAELARLLTRLALSLES</sequence>
<gene>
    <name evidence="5" type="ORF">RKE40_05155</name>
</gene>
<evidence type="ECO:0000313" key="5">
    <source>
        <dbReference type="EMBL" id="MDU0339253.1"/>
    </source>
</evidence>
<dbReference type="PROSITE" id="PS50995">
    <property type="entry name" value="HTH_MARR_2"/>
    <property type="match status" value="1"/>
</dbReference>
<dbReference type="InterPro" id="IPR036388">
    <property type="entry name" value="WH-like_DNA-bd_sf"/>
</dbReference>
<dbReference type="Pfam" id="PF12802">
    <property type="entry name" value="MarR_2"/>
    <property type="match status" value="1"/>
</dbReference>
<evidence type="ECO:0000256" key="2">
    <source>
        <dbReference type="ARBA" id="ARBA00023125"/>
    </source>
</evidence>
<evidence type="ECO:0000259" key="4">
    <source>
        <dbReference type="PROSITE" id="PS50995"/>
    </source>
</evidence>
<reference evidence="5 6" key="1">
    <citation type="submission" date="2023-09" db="EMBL/GenBank/DDBJ databases">
        <title>Whole genome shotgun sequencing (WGS) of Bosea sp. ZW T0_25, isolated from stored onions (Allium cepa).</title>
        <authorList>
            <person name="Stoll D.A."/>
            <person name="Huch M."/>
        </authorList>
    </citation>
    <scope>NUCLEOTIDE SEQUENCE [LARGE SCALE GENOMIC DNA]</scope>
    <source>
        <strain evidence="5 6">ZW T0_25</strain>
    </source>
</reference>
<keyword evidence="3" id="KW-0804">Transcription</keyword>
<protein>
    <submittedName>
        <fullName evidence="5">MarR family transcriptional regulator</fullName>
    </submittedName>
</protein>
<dbReference type="PANTHER" id="PTHR42756">
    <property type="entry name" value="TRANSCRIPTIONAL REGULATOR, MARR"/>
    <property type="match status" value="1"/>
</dbReference>
<evidence type="ECO:0000313" key="6">
    <source>
        <dbReference type="Proteomes" id="UP001254257"/>
    </source>
</evidence>
<dbReference type="PRINTS" id="PR00598">
    <property type="entry name" value="HTHMARR"/>
</dbReference>
<proteinExistence type="predicted"/>
<keyword evidence="1" id="KW-0805">Transcription regulation</keyword>
<dbReference type="RefSeq" id="WP_316017166.1">
    <property type="nucleotide sequence ID" value="NZ_JAWDID010000005.1"/>
</dbReference>